<proteinExistence type="predicted"/>
<dbReference type="WBParaSite" id="TCNE_0000523601-mRNA-1">
    <property type="protein sequence ID" value="TCNE_0000523601-mRNA-1"/>
    <property type="gene ID" value="TCNE_0000523601"/>
</dbReference>
<organism evidence="2 3">
    <name type="scientific">Toxocara canis</name>
    <name type="common">Canine roundworm</name>
    <dbReference type="NCBI Taxonomy" id="6265"/>
    <lineage>
        <taxon>Eukaryota</taxon>
        <taxon>Metazoa</taxon>
        <taxon>Ecdysozoa</taxon>
        <taxon>Nematoda</taxon>
        <taxon>Chromadorea</taxon>
        <taxon>Rhabditida</taxon>
        <taxon>Spirurina</taxon>
        <taxon>Ascaridomorpha</taxon>
        <taxon>Ascaridoidea</taxon>
        <taxon>Toxocaridae</taxon>
        <taxon>Toxocara</taxon>
    </lineage>
</organism>
<evidence type="ECO:0000313" key="2">
    <source>
        <dbReference type="Proteomes" id="UP000050794"/>
    </source>
</evidence>
<reference evidence="1 2" key="2">
    <citation type="submission" date="2018-11" db="EMBL/GenBank/DDBJ databases">
        <authorList>
            <consortium name="Pathogen Informatics"/>
        </authorList>
    </citation>
    <scope>NUCLEOTIDE SEQUENCE [LARGE SCALE GENOMIC DNA]</scope>
</reference>
<dbReference type="SUPFAM" id="SSF53756">
    <property type="entry name" value="UDP-Glycosyltransferase/glycogen phosphorylase"/>
    <property type="match status" value="1"/>
</dbReference>
<gene>
    <name evidence="1" type="ORF">TCNE_LOCUS5236</name>
</gene>
<keyword evidence="2" id="KW-1185">Reference proteome</keyword>
<dbReference type="EMBL" id="UYWY01012159">
    <property type="protein sequence ID" value="VDM34638.1"/>
    <property type="molecule type" value="Genomic_DNA"/>
</dbReference>
<name>A0A183U9R6_TOXCA</name>
<protein>
    <submittedName>
        <fullName evidence="3">Glucuronosyltransferase</fullName>
    </submittedName>
</protein>
<accession>A0A183U9R6</accession>
<sequence>MLGPLTLENLVNTYGIIACHVTMFAKGFMAYDTYHVSTNNFAQRNSKVSFSRQEEGDDMFSFEYLKNFAICFSGLLTDAELIGRLKKEQFDLGISEVFSSCGFGIFEKIGLQKHLSAFNTEIFEAITEPFGISYNPSYVPGKGPNFKWLTSNTIFRQIGECVTLSLLKCT</sequence>
<dbReference type="AlphaFoldDB" id="A0A183U9R6"/>
<dbReference type="Proteomes" id="UP000050794">
    <property type="component" value="Unassembled WGS sequence"/>
</dbReference>
<evidence type="ECO:0000313" key="1">
    <source>
        <dbReference type="EMBL" id="VDM34638.1"/>
    </source>
</evidence>
<reference evidence="3" key="1">
    <citation type="submission" date="2016-06" db="UniProtKB">
        <authorList>
            <consortium name="WormBaseParasite"/>
        </authorList>
    </citation>
    <scope>IDENTIFICATION</scope>
</reference>
<evidence type="ECO:0000313" key="3">
    <source>
        <dbReference type="WBParaSite" id="TCNE_0000523601-mRNA-1"/>
    </source>
</evidence>